<comment type="caution">
    <text evidence="9">The sequence shown here is derived from an EMBL/GenBank/DDBJ whole genome shotgun (WGS) entry which is preliminary data.</text>
</comment>
<feature type="region of interest" description="Disordered" evidence="6">
    <location>
        <begin position="35"/>
        <end position="61"/>
    </location>
</feature>
<dbReference type="Pfam" id="PF07690">
    <property type="entry name" value="MFS_1"/>
    <property type="match status" value="2"/>
</dbReference>
<dbReference type="Proteomes" id="UP001516400">
    <property type="component" value="Unassembled WGS sequence"/>
</dbReference>
<evidence type="ECO:0000256" key="7">
    <source>
        <dbReference type="SAM" id="Phobius"/>
    </source>
</evidence>
<evidence type="ECO:0000256" key="4">
    <source>
        <dbReference type="ARBA" id="ARBA00022989"/>
    </source>
</evidence>
<dbReference type="InterPro" id="IPR011701">
    <property type="entry name" value="MFS"/>
</dbReference>
<evidence type="ECO:0000256" key="1">
    <source>
        <dbReference type="ARBA" id="ARBA00004141"/>
    </source>
</evidence>
<dbReference type="AlphaFoldDB" id="A0ABD2NR44"/>
<feature type="transmembrane region" description="Helical" evidence="7">
    <location>
        <begin position="378"/>
        <end position="398"/>
    </location>
</feature>
<organism evidence="9 10">
    <name type="scientific">Cryptolaemus montrouzieri</name>
    <dbReference type="NCBI Taxonomy" id="559131"/>
    <lineage>
        <taxon>Eukaryota</taxon>
        <taxon>Metazoa</taxon>
        <taxon>Ecdysozoa</taxon>
        <taxon>Arthropoda</taxon>
        <taxon>Hexapoda</taxon>
        <taxon>Insecta</taxon>
        <taxon>Pterygota</taxon>
        <taxon>Neoptera</taxon>
        <taxon>Endopterygota</taxon>
        <taxon>Coleoptera</taxon>
        <taxon>Polyphaga</taxon>
        <taxon>Cucujiformia</taxon>
        <taxon>Coccinelloidea</taxon>
        <taxon>Coccinellidae</taxon>
        <taxon>Scymninae</taxon>
        <taxon>Scymnini</taxon>
        <taxon>Cryptolaemus</taxon>
    </lineage>
</organism>
<keyword evidence="3 7" id="KW-0812">Transmembrane</keyword>
<feature type="transmembrane region" description="Helical" evidence="7">
    <location>
        <begin position="203"/>
        <end position="229"/>
    </location>
</feature>
<accession>A0ABD2NR44</accession>
<evidence type="ECO:0000256" key="6">
    <source>
        <dbReference type="SAM" id="MobiDB-lite"/>
    </source>
</evidence>
<dbReference type="PROSITE" id="PS50850">
    <property type="entry name" value="MFS"/>
    <property type="match status" value="1"/>
</dbReference>
<feature type="compositionally biased region" description="Polar residues" evidence="6">
    <location>
        <begin position="35"/>
        <end position="53"/>
    </location>
</feature>
<feature type="transmembrane region" description="Helical" evidence="7">
    <location>
        <begin position="351"/>
        <end position="371"/>
    </location>
</feature>
<keyword evidence="10" id="KW-1185">Reference proteome</keyword>
<dbReference type="InterPro" id="IPR050930">
    <property type="entry name" value="MFS_Vesicular_Transporter"/>
</dbReference>
<evidence type="ECO:0000256" key="2">
    <source>
        <dbReference type="ARBA" id="ARBA00022448"/>
    </source>
</evidence>
<feature type="transmembrane region" description="Helical" evidence="7">
    <location>
        <begin position="176"/>
        <end position="197"/>
    </location>
</feature>
<keyword evidence="2" id="KW-0813">Transport</keyword>
<dbReference type="InterPro" id="IPR036259">
    <property type="entry name" value="MFS_trans_sf"/>
</dbReference>
<feature type="compositionally biased region" description="Basic and acidic residues" evidence="6">
    <location>
        <begin position="557"/>
        <end position="569"/>
    </location>
</feature>
<keyword evidence="4 7" id="KW-1133">Transmembrane helix</keyword>
<feature type="transmembrane region" description="Helical" evidence="7">
    <location>
        <begin position="410"/>
        <end position="436"/>
    </location>
</feature>
<dbReference type="EMBL" id="JABFTP020000144">
    <property type="protein sequence ID" value="KAL3281191.1"/>
    <property type="molecule type" value="Genomic_DNA"/>
</dbReference>
<evidence type="ECO:0000313" key="10">
    <source>
        <dbReference type="Proteomes" id="UP001516400"/>
    </source>
</evidence>
<dbReference type="InterPro" id="IPR020846">
    <property type="entry name" value="MFS_dom"/>
</dbReference>
<gene>
    <name evidence="9" type="ORF">HHI36_004407</name>
</gene>
<dbReference type="SUPFAM" id="SSF103473">
    <property type="entry name" value="MFS general substrate transporter"/>
    <property type="match status" value="1"/>
</dbReference>
<evidence type="ECO:0000256" key="3">
    <source>
        <dbReference type="ARBA" id="ARBA00022692"/>
    </source>
</evidence>
<feature type="transmembrane region" description="Helical" evidence="7">
    <location>
        <begin position="108"/>
        <end position="132"/>
    </location>
</feature>
<proteinExistence type="predicted"/>
<keyword evidence="5 7" id="KW-0472">Membrane</keyword>
<feature type="transmembrane region" description="Helical" evidence="7">
    <location>
        <begin position="311"/>
        <end position="331"/>
    </location>
</feature>
<feature type="compositionally biased region" description="Polar residues" evidence="6">
    <location>
        <begin position="570"/>
        <end position="579"/>
    </location>
</feature>
<feature type="transmembrane region" description="Helical" evidence="7">
    <location>
        <begin position="269"/>
        <end position="290"/>
    </location>
</feature>
<feature type="region of interest" description="Disordered" evidence="6">
    <location>
        <begin position="557"/>
        <end position="595"/>
    </location>
</feature>
<name>A0ABD2NR44_9CUCU</name>
<evidence type="ECO:0000313" key="9">
    <source>
        <dbReference type="EMBL" id="KAL3281191.1"/>
    </source>
</evidence>
<feature type="transmembrane region" description="Helical" evidence="7">
    <location>
        <begin position="484"/>
        <end position="506"/>
    </location>
</feature>
<feature type="transmembrane region" description="Helical" evidence="7">
    <location>
        <begin position="448"/>
        <end position="464"/>
    </location>
</feature>
<reference evidence="9 10" key="1">
    <citation type="journal article" date="2021" name="BMC Biol.">
        <title>Horizontally acquired antibacterial genes associated with adaptive radiation of ladybird beetles.</title>
        <authorList>
            <person name="Li H.S."/>
            <person name="Tang X.F."/>
            <person name="Huang Y.H."/>
            <person name="Xu Z.Y."/>
            <person name="Chen M.L."/>
            <person name="Du X.Y."/>
            <person name="Qiu B.Y."/>
            <person name="Chen P.T."/>
            <person name="Zhang W."/>
            <person name="Slipinski A."/>
            <person name="Escalona H.E."/>
            <person name="Waterhouse R.M."/>
            <person name="Zwick A."/>
            <person name="Pang H."/>
        </authorList>
    </citation>
    <scope>NUCLEOTIDE SEQUENCE [LARGE SCALE GENOMIC DNA]</scope>
    <source>
        <strain evidence="9">SYSU2018</strain>
    </source>
</reference>
<feature type="transmembrane region" description="Helical" evidence="7">
    <location>
        <begin position="144"/>
        <end position="164"/>
    </location>
</feature>
<evidence type="ECO:0000256" key="5">
    <source>
        <dbReference type="ARBA" id="ARBA00023136"/>
    </source>
</evidence>
<feature type="domain" description="Major facilitator superfamily (MFS) profile" evidence="8">
    <location>
        <begin position="110"/>
        <end position="509"/>
    </location>
</feature>
<dbReference type="Gene3D" id="1.20.1250.20">
    <property type="entry name" value="MFS general substrate transporter like domains"/>
    <property type="match status" value="2"/>
</dbReference>
<dbReference type="GO" id="GO:0016020">
    <property type="term" value="C:membrane"/>
    <property type="evidence" value="ECO:0007669"/>
    <property type="project" value="UniProtKB-SubCell"/>
</dbReference>
<dbReference type="PANTHER" id="PTHR23506:SF28">
    <property type="entry name" value="MFS-TYPE TRANSPORTER SLC18B1-LIKE PROTEIN"/>
    <property type="match status" value="1"/>
</dbReference>
<evidence type="ECO:0000259" key="8">
    <source>
        <dbReference type="PROSITE" id="PS50850"/>
    </source>
</evidence>
<protein>
    <recommendedName>
        <fullName evidence="8">Major facilitator superfamily (MFS) profile domain-containing protein</fullName>
    </recommendedName>
</protein>
<sequence length="595" mass="65574">MQKTDQFSDNINLAVYNMGGQEQLFSMSEENAETSSGVWKSGNHGFSNSSQANSSDERRDRRWRSKSMSYFDPADITSGEITRMREKLLRTNSHVEKFHLKNFTSNQWLILILLSLVDFMGFCAMSLMAAFFPIEASKKGLSETMVGLIFSFYALVMFLTSPIFGKILPKVGTKFLFLTGIMTAAVSNILFGFLVYIDDFTLFTTLCLIVRSFEALGACAYSTASYVYVVNTFPQSIGSVLGILETFVGLGMSTGPAIGGFLYSFGSFMLPFLVLGTAMAITVPLNFAFLPSVEECNMSNKSTSFFKLIKIKEVVVIGLVVVFASSTWSFLDPTLEPHLRKFNLTPEKVGLIFLLFSALYALSSPLWGWLADKIDNHWSMMVIGLYFCTIGLLLLGPSPYIPFLNSFKSLWLIIIALCLLGVSVALTLLPTFRGILTSAMDAGHKESLGTYSVVAGLWSCLYSLGEVIGPSMGGILLQYYGFPLLSTVMAGITFLVGLLTMLFFIAKSSVCTDASSSSENENEVWGSTTSEECSETASLLYSRTDNREYRSYTEEKVQNYEQSRKEDQKNGNVDTNQVTDARGTVSVTEGGACEV</sequence>
<comment type="subcellular location">
    <subcellularLocation>
        <location evidence="1">Membrane</location>
        <topology evidence="1">Multi-pass membrane protein</topology>
    </subcellularLocation>
</comment>
<feature type="transmembrane region" description="Helical" evidence="7">
    <location>
        <begin position="241"/>
        <end position="263"/>
    </location>
</feature>
<dbReference type="PANTHER" id="PTHR23506">
    <property type="entry name" value="GH10249P"/>
    <property type="match status" value="1"/>
</dbReference>